<evidence type="ECO:0000313" key="1">
    <source>
        <dbReference type="EMBL" id="PRC91425.1"/>
    </source>
</evidence>
<accession>A0A2S9GUL4</accession>
<keyword evidence="2" id="KW-1185">Reference proteome</keyword>
<proteinExistence type="predicted"/>
<gene>
    <name evidence="1" type="ORF">S2091_3840</name>
</gene>
<dbReference type="Proteomes" id="UP000237839">
    <property type="component" value="Unassembled WGS sequence"/>
</dbReference>
<reference evidence="1 2" key="1">
    <citation type="submission" date="2018-02" db="EMBL/GenBank/DDBJ databases">
        <title>Solimicrobium silvestre gen. nov., sp. nov., isolated from alpine forest soil.</title>
        <authorList>
            <person name="Margesin R."/>
            <person name="Albuquerque L."/>
            <person name="Zhang D.-C."/>
            <person name="Froufe H.J.C."/>
            <person name="Severino R."/>
            <person name="Roxo I."/>
            <person name="Egas C."/>
            <person name="Da Costa M.S."/>
        </authorList>
    </citation>
    <scope>NUCLEOTIDE SEQUENCE [LARGE SCALE GENOMIC DNA]</scope>
    <source>
        <strain evidence="1 2">S20-91</strain>
    </source>
</reference>
<dbReference type="RefSeq" id="WP_105533588.1">
    <property type="nucleotide sequence ID" value="NZ_PUGF01000023.1"/>
</dbReference>
<dbReference type="AlphaFoldDB" id="A0A2S9GUL4"/>
<organism evidence="1 2">
    <name type="scientific">Solimicrobium silvestre</name>
    <dbReference type="NCBI Taxonomy" id="2099400"/>
    <lineage>
        <taxon>Bacteria</taxon>
        <taxon>Pseudomonadati</taxon>
        <taxon>Pseudomonadota</taxon>
        <taxon>Betaproteobacteria</taxon>
        <taxon>Burkholderiales</taxon>
        <taxon>Oxalobacteraceae</taxon>
        <taxon>Solimicrobium</taxon>
    </lineage>
</organism>
<comment type="caution">
    <text evidence="1">The sequence shown here is derived from an EMBL/GenBank/DDBJ whole genome shotgun (WGS) entry which is preliminary data.</text>
</comment>
<name>A0A2S9GUL4_9BURK</name>
<protein>
    <submittedName>
        <fullName evidence="1">Uncharacterized protein</fullName>
    </submittedName>
</protein>
<sequence length="64" mass="7292">MTPTSNDELLFVYEKLEDQLMQVINESDNVPHLATSGIRVQPKKPMNCYESKMRSYAALCEAGR</sequence>
<evidence type="ECO:0000313" key="2">
    <source>
        <dbReference type="Proteomes" id="UP000237839"/>
    </source>
</evidence>
<dbReference type="EMBL" id="PUGF01000023">
    <property type="protein sequence ID" value="PRC91425.1"/>
    <property type="molecule type" value="Genomic_DNA"/>
</dbReference>